<gene>
    <name evidence="1" type="ORF">AFUS01_LOCUS6538</name>
</gene>
<evidence type="ECO:0000313" key="2">
    <source>
        <dbReference type="Proteomes" id="UP000708208"/>
    </source>
</evidence>
<evidence type="ECO:0000313" key="1">
    <source>
        <dbReference type="EMBL" id="CAG7717062.1"/>
    </source>
</evidence>
<reference evidence="1" key="1">
    <citation type="submission" date="2021-06" db="EMBL/GenBank/DDBJ databases">
        <authorList>
            <person name="Hodson N. C."/>
            <person name="Mongue J. A."/>
            <person name="Jaron S. K."/>
        </authorList>
    </citation>
    <scope>NUCLEOTIDE SEQUENCE</scope>
</reference>
<keyword evidence="2" id="KW-1185">Reference proteome</keyword>
<organism evidence="1 2">
    <name type="scientific">Allacma fusca</name>
    <dbReference type="NCBI Taxonomy" id="39272"/>
    <lineage>
        <taxon>Eukaryota</taxon>
        <taxon>Metazoa</taxon>
        <taxon>Ecdysozoa</taxon>
        <taxon>Arthropoda</taxon>
        <taxon>Hexapoda</taxon>
        <taxon>Collembola</taxon>
        <taxon>Symphypleona</taxon>
        <taxon>Sminthuridae</taxon>
        <taxon>Allacma</taxon>
    </lineage>
</organism>
<accession>A0A8J2NSL7</accession>
<dbReference type="EMBL" id="CAJVCH010043111">
    <property type="protein sequence ID" value="CAG7717062.1"/>
    <property type="molecule type" value="Genomic_DNA"/>
</dbReference>
<protein>
    <submittedName>
        <fullName evidence="1">Uncharacterized protein</fullName>
    </submittedName>
</protein>
<dbReference type="Proteomes" id="UP000708208">
    <property type="component" value="Unassembled WGS sequence"/>
</dbReference>
<name>A0A8J2NSL7_9HEXA</name>
<comment type="caution">
    <text evidence="1">The sequence shown here is derived from an EMBL/GenBank/DDBJ whole genome shotgun (WGS) entry which is preliminary data.</text>
</comment>
<sequence>MYLFLQDVDTIYLSHDSRELCLHDFDHLEPRSRVARSVLPSCIDRGLSRDSAVVQCSPKLIEIQVSTVS</sequence>
<proteinExistence type="predicted"/>
<dbReference type="AlphaFoldDB" id="A0A8J2NSL7"/>
<dbReference type="OrthoDB" id="18598at2759"/>